<organism evidence="2 3">
    <name type="scientific">Peteryoungia desertarenae</name>
    <dbReference type="NCBI Taxonomy" id="1813451"/>
    <lineage>
        <taxon>Bacteria</taxon>
        <taxon>Pseudomonadati</taxon>
        <taxon>Pseudomonadota</taxon>
        <taxon>Alphaproteobacteria</taxon>
        <taxon>Hyphomicrobiales</taxon>
        <taxon>Rhizobiaceae</taxon>
        <taxon>Peteryoungia</taxon>
    </lineage>
</organism>
<protein>
    <submittedName>
        <fullName evidence="2">Polyhydroxyalkanoate depolymerase</fullName>
    </submittedName>
</protein>
<evidence type="ECO:0000259" key="1">
    <source>
        <dbReference type="Pfam" id="PF06850"/>
    </source>
</evidence>
<dbReference type="EMBL" id="CP058350">
    <property type="protein sequence ID" value="QLF68871.1"/>
    <property type="molecule type" value="Genomic_DNA"/>
</dbReference>
<evidence type="ECO:0000313" key="2">
    <source>
        <dbReference type="EMBL" id="QLF68871.1"/>
    </source>
</evidence>
<feature type="domain" description="PHB de-polymerase C-terminal" evidence="1">
    <location>
        <begin position="206"/>
        <end position="407"/>
    </location>
</feature>
<dbReference type="RefSeq" id="WP_138286847.1">
    <property type="nucleotide sequence ID" value="NZ_CP058350.1"/>
</dbReference>
<dbReference type="InterPro" id="IPR009656">
    <property type="entry name" value="PHB_depo_C"/>
</dbReference>
<evidence type="ECO:0000313" key="3">
    <source>
        <dbReference type="Proteomes" id="UP000308530"/>
    </source>
</evidence>
<reference evidence="2 3" key="1">
    <citation type="submission" date="2020-06" db="EMBL/GenBank/DDBJ databases">
        <title>Genome sequence of Rhizobium sp strain ADMK78.</title>
        <authorList>
            <person name="Rahi P."/>
        </authorList>
    </citation>
    <scope>NUCLEOTIDE SEQUENCE [LARGE SCALE GENOMIC DNA]</scope>
    <source>
        <strain evidence="2 3">ADMK78</strain>
    </source>
</reference>
<dbReference type="PANTHER" id="PTHR36837:SF4">
    <property type="entry name" value="BLR0908 PROTEIN"/>
    <property type="match status" value="1"/>
</dbReference>
<accession>A0ABX6QJY5</accession>
<dbReference type="Proteomes" id="UP000308530">
    <property type="component" value="Chromosome"/>
</dbReference>
<dbReference type="SUPFAM" id="SSF53474">
    <property type="entry name" value="alpha/beta-Hydrolases"/>
    <property type="match status" value="1"/>
</dbReference>
<dbReference type="PANTHER" id="PTHR36837">
    <property type="entry name" value="POLY(3-HYDROXYALKANOATE) POLYMERASE SUBUNIT PHAC"/>
    <property type="match status" value="1"/>
</dbReference>
<dbReference type="InterPro" id="IPR029058">
    <property type="entry name" value="AB_hydrolase_fold"/>
</dbReference>
<sequence length="426" mass="48135">MFYQLYEMNHAMMAPFRATADAMRLAYQNPLNPLSQTIIGRNIAASLEVFERATRRYGKPQFDLPRTKVADHTVSVEEEIVWKKPFCNLIRFKRSLPVGVEPGPRILIVAPMSGHYATLLRGTVEALIQSADVYITDWIDARMVPVTDGRFDLDDYIDYVIEMLNHLGPDTNVVAVCQPSVPVLAAVAVMEAEGDRCAPSTMTLMGGPIDTRINPTAVNQLAQDKPIEWFRDNVIMRVPWPQPGFMREVYPGFLQLSGFMSMNLDRHMIAQKDFYMHLVKNDGDSAEKHRDFYDEYLAVMDLTAEFYLQTVDTVFIKHALPKGEMMHRNKRVDTTAIRNVALLTVEGENDDISGVGQTQAAQTICTNIPEDKRMHYVQPDVGHYGVFNGSRFRREIAPRIVAFAKEHSKGAQRSPVKRVIKGGKIG</sequence>
<gene>
    <name evidence="2" type="ORF">FE840_004525</name>
</gene>
<dbReference type="InterPro" id="IPR051321">
    <property type="entry name" value="PHA/PHB_synthase"/>
</dbReference>
<name>A0ABX6QJY5_9HYPH</name>
<dbReference type="NCBIfam" id="TIGR01849">
    <property type="entry name" value="PHB_depoly_PhaZ"/>
    <property type="match status" value="1"/>
</dbReference>
<keyword evidence="3" id="KW-1185">Reference proteome</keyword>
<dbReference type="Pfam" id="PF06850">
    <property type="entry name" value="PHB_depo_C"/>
    <property type="match status" value="1"/>
</dbReference>
<proteinExistence type="predicted"/>
<dbReference type="InterPro" id="IPR010915">
    <property type="entry name" value="PHB_depoly_PhaZ"/>
</dbReference>
<dbReference type="PIRSF" id="PIRSF020818">
    <property type="entry name" value="PHB_depoly_PhaZ"/>
    <property type="match status" value="1"/>
</dbReference>